<dbReference type="Proteomes" id="UP000823388">
    <property type="component" value="Chromosome 9N"/>
</dbReference>
<dbReference type="InterPro" id="IPR018971">
    <property type="entry name" value="DUF1997"/>
</dbReference>
<gene>
    <name evidence="1" type="ORF">PVAP13_9NG749600</name>
</gene>
<comment type="caution">
    <text evidence="1">The sequence shown here is derived from an EMBL/GenBank/DDBJ whole genome shotgun (WGS) entry which is preliminary data.</text>
</comment>
<dbReference type="AlphaFoldDB" id="A0A8T0N2S3"/>
<dbReference type="PANTHER" id="PTHR34131:SF3">
    <property type="entry name" value="(RAP ANNOTATION RELEASE2) GALACTOSE-BINDING LIKE DOMAIN CONTAINING PROTEIN"/>
    <property type="match status" value="1"/>
</dbReference>
<accession>A0A8T0N2S3</accession>
<evidence type="ECO:0000313" key="2">
    <source>
        <dbReference type="Proteomes" id="UP000823388"/>
    </source>
</evidence>
<dbReference type="PANTHER" id="PTHR34131">
    <property type="entry name" value="(RAP ANNOTATION RELEASE2) GALACTOSE-BINDING LIKE DOMAIN CONTAINING PROTEIN"/>
    <property type="match status" value="1"/>
</dbReference>
<protein>
    <submittedName>
        <fullName evidence="1">Uncharacterized protein</fullName>
    </submittedName>
</protein>
<organism evidence="1 2">
    <name type="scientific">Panicum virgatum</name>
    <name type="common">Blackwell switchgrass</name>
    <dbReference type="NCBI Taxonomy" id="38727"/>
    <lineage>
        <taxon>Eukaryota</taxon>
        <taxon>Viridiplantae</taxon>
        <taxon>Streptophyta</taxon>
        <taxon>Embryophyta</taxon>
        <taxon>Tracheophyta</taxon>
        <taxon>Spermatophyta</taxon>
        <taxon>Magnoliopsida</taxon>
        <taxon>Liliopsida</taxon>
        <taxon>Poales</taxon>
        <taxon>Poaceae</taxon>
        <taxon>PACMAD clade</taxon>
        <taxon>Panicoideae</taxon>
        <taxon>Panicodae</taxon>
        <taxon>Paniceae</taxon>
        <taxon>Panicinae</taxon>
        <taxon>Panicum</taxon>
        <taxon>Panicum sect. Hiantes</taxon>
    </lineage>
</organism>
<dbReference type="EMBL" id="CM029054">
    <property type="protein sequence ID" value="KAG2543507.1"/>
    <property type="molecule type" value="Genomic_DNA"/>
</dbReference>
<keyword evidence="2" id="KW-1185">Reference proteome</keyword>
<evidence type="ECO:0000313" key="1">
    <source>
        <dbReference type="EMBL" id="KAG2543507.1"/>
    </source>
</evidence>
<name>A0A8T0N2S3_PANVG</name>
<reference evidence="1" key="1">
    <citation type="submission" date="2020-05" db="EMBL/GenBank/DDBJ databases">
        <title>WGS assembly of Panicum virgatum.</title>
        <authorList>
            <person name="Lovell J.T."/>
            <person name="Jenkins J."/>
            <person name="Shu S."/>
            <person name="Juenger T.E."/>
            <person name="Schmutz J."/>
        </authorList>
    </citation>
    <scope>NUCLEOTIDE SEQUENCE</scope>
    <source>
        <strain evidence="1">AP13</strain>
    </source>
</reference>
<dbReference type="Pfam" id="PF09366">
    <property type="entry name" value="DUF1997"/>
    <property type="match status" value="1"/>
</dbReference>
<sequence>MAASLRSPPPVPAAFRRSRAVVRASSSSSSSAVSSSSSTPKARFVARRSESVSVQQLARPLAEYMSLPASQYSVLDAERIERVDDSTFRCYVYRFRFFALEVCPVLLVRVDEEPDGCCIRLLSCKLEGSPLVEAQNDKFSASMVNRVFCSSTLQDSTVQQLTSDATIEVAIDIPFPFRAIPVTAIESSGRQVLEQLLGVMLPRFLKQWLSIILVHELDDLKRVIYEEDMFICQLEVPYDES</sequence>
<proteinExistence type="predicted"/>